<feature type="site" description="Important for catalytic activity, responsible for pKa modulation of the active site Glu and correct orientation of both the proton donor and substrate" evidence="7">
    <location>
        <position position="170"/>
    </location>
</feature>
<feature type="active site" description="Proton donor" evidence="6">
    <location>
        <position position="237"/>
    </location>
</feature>
<feature type="signal peptide" evidence="10">
    <location>
        <begin position="1"/>
        <end position="20"/>
    </location>
</feature>
<dbReference type="InterPro" id="IPR023296">
    <property type="entry name" value="Glyco_hydro_beta-prop_sf"/>
</dbReference>
<dbReference type="SUPFAM" id="SSF75005">
    <property type="entry name" value="Arabinanase/levansucrase/invertase"/>
    <property type="match status" value="1"/>
</dbReference>
<evidence type="ECO:0008006" key="13">
    <source>
        <dbReference type="Google" id="ProtNLM"/>
    </source>
</evidence>
<dbReference type="EMBL" id="NPHW01005498">
    <property type="protein sequence ID" value="OXV06702.1"/>
    <property type="molecule type" value="Genomic_DNA"/>
</dbReference>
<sequence length="482" mass="52362">MLLSSFLAFGLLTLFDTSRSLHLAPRSTLTDRDDEYPLPNKGNLQIHDPNVLLYDHTFYAFKGAPSIQYFQAPSMGGPWTLVGKVLDGPSIIDKKGQTRPWAPTAIELNGTFYCFYAISQVGSQNSSIGVATSHSINPGSWTDHGALINTGTGGGDLSDVFPYTVSNAIDPSVIIDQDGKPWLAFGSFWTDIWQVPLTDNMLSIENPSAPAANHLTFIDLPGDNNDLTHLQGTRPEEGSWISYRTPYYYLWFSHGRCCYFDPEKLPPAGQEYSIRMGRSLNVSGPYVDKDGQSLLEGGGQTVYGSNHDMVYAPGGLGVVTTDVGADILYFHYRMFSIHLSLPENAPSHIAYRNIQAVVTDIWIFTVNMTVGLGFNQSLLGWNYLDYEDGWPTPISGTEAPVSQPKKSTNQSSSATTSNAQPTSTQPVGAQSSSGQAHSTISSLAQTHSAKPSSVSTKSVDKSILYVSFLALAFLLHFASAVS</sequence>
<dbReference type="AlphaFoldDB" id="A0A232LRE9"/>
<dbReference type="CDD" id="cd18831">
    <property type="entry name" value="GH43_AnAbnA-like"/>
    <property type="match status" value="1"/>
</dbReference>
<evidence type="ECO:0000256" key="5">
    <source>
        <dbReference type="ARBA" id="ARBA00023295"/>
    </source>
</evidence>
<gene>
    <name evidence="11" type="ORF">Egran_05530</name>
</gene>
<dbReference type="Gene3D" id="2.115.10.20">
    <property type="entry name" value="Glycosyl hydrolase domain, family 43"/>
    <property type="match status" value="1"/>
</dbReference>
<evidence type="ECO:0000256" key="1">
    <source>
        <dbReference type="ARBA" id="ARBA00004834"/>
    </source>
</evidence>
<name>A0A232LRE9_9EURO</name>
<feature type="compositionally biased region" description="Polar residues" evidence="9">
    <location>
        <begin position="427"/>
        <end position="442"/>
    </location>
</feature>
<dbReference type="GO" id="GO:0005975">
    <property type="term" value="P:carbohydrate metabolic process"/>
    <property type="evidence" value="ECO:0007669"/>
    <property type="project" value="InterPro"/>
</dbReference>
<keyword evidence="5 8" id="KW-0326">Glycosidase</keyword>
<evidence type="ECO:0000256" key="6">
    <source>
        <dbReference type="PIRSR" id="PIRSR606710-1"/>
    </source>
</evidence>
<comment type="pathway">
    <text evidence="1">Glycan metabolism; L-arabinan degradation.</text>
</comment>
<evidence type="ECO:0000256" key="3">
    <source>
        <dbReference type="ARBA" id="ARBA00022729"/>
    </source>
</evidence>
<evidence type="ECO:0000256" key="2">
    <source>
        <dbReference type="ARBA" id="ARBA00009865"/>
    </source>
</evidence>
<comment type="similarity">
    <text evidence="2 8">Belongs to the glycosyl hydrolase 43 family.</text>
</comment>
<evidence type="ECO:0000313" key="11">
    <source>
        <dbReference type="EMBL" id="OXV06702.1"/>
    </source>
</evidence>
<feature type="compositionally biased region" description="Low complexity" evidence="9">
    <location>
        <begin position="407"/>
        <end position="426"/>
    </location>
</feature>
<feature type="chain" id="PRO_5012986025" description="Arabinan endo-1,5-alpha-L-arabinosidase" evidence="10">
    <location>
        <begin position="21"/>
        <end position="482"/>
    </location>
</feature>
<evidence type="ECO:0000313" key="12">
    <source>
        <dbReference type="Proteomes" id="UP000243515"/>
    </source>
</evidence>
<protein>
    <recommendedName>
        <fullName evidence="13">Arabinan endo-1,5-alpha-L-arabinosidase</fullName>
    </recommendedName>
</protein>
<dbReference type="GO" id="GO:0004553">
    <property type="term" value="F:hydrolase activity, hydrolyzing O-glycosyl compounds"/>
    <property type="evidence" value="ECO:0007669"/>
    <property type="project" value="InterPro"/>
</dbReference>
<feature type="region of interest" description="Disordered" evidence="9">
    <location>
        <begin position="395"/>
        <end position="442"/>
    </location>
</feature>
<reference evidence="11 12" key="1">
    <citation type="journal article" date="2015" name="Environ. Microbiol.">
        <title>Metagenome sequence of Elaphomyces granulatus from sporocarp tissue reveals Ascomycota ectomycorrhizal fingerprints of genome expansion and a Proteobacteria-rich microbiome.</title>
        <authorList>
            <person name="Quandt C.A."/>
            <person name="Kohler A."/>
            <person name="Hesse C.N."/>
            <person name="Sharpton T.J."/>
            <person name="Martin F."/>
            <person name="Spatafora J.W."/>
        </authorList>
    </citation>
    <scope>NUCLEOTIDE SEQUENCE [LARGE SCALE GENOMIC DNA]</scope>
    <source>
        <strain evidence="11 12">OSC145934</strain>
    </source>
</reference>
<dbReference type="PANTHER" id="PTHR43301">
    <property type="entry name" value="ARABINAN ENDO-1,5-ALPHA-L-ARABINOSIDASE"/>
    <property type="match status" value="1"/>
</dbReference>
<dbReference type="Pfam" id="PF04616">
    <property type="entry name" value="Glyco_hydro_43"/>
    <property type="match status" value="1"/>
</dbReference>
<dbReference type="InterPro" id="IPR006710">
    <property type="entry name" value="Glyco_hydro_43"/>
</dbReference>
<proteinExistence type="inferred from homology"/>
<keyword evidence="12" id="KW-1185">Reference proteome</keyword>
<evidence type="ECO:0000256" key="10">
    <source>
        <dbReference type="SAM" id="SignalP"/>
    </source>
</evidence>
<accession>A0A232LRE9</accession>
<evidence type="ECO:0000256" key="9">
    <source>
        <dbReference type="SAM" id="MobiDB-lite"/>
    </source>
</evidence>
<evidence type="ECO:0000256" key="8">
    <source>
        <dbReference type="RuleBase" id="RU361187"/>
    </source>
</evidence>
<dbReference type="InterPro" id="IPR050727">
    <property type="entry name" value="GH43_arabinanases"/>
</dbReference>
<comment type="caution">
    <text evidence="11">The sequence shown here is derived from an EMBL/GenBank/DDBJ whole genome shotgun (WGS) entry which is preliminary data.</text>
</comment>
<evidence type="ECO:0000256" key="7">
    <source>
        <dbReference type="PIRSR" id="PIRSR606710-2"/>
    </source>
</evidence>
<evidence type="ECO:0000256" key="4">
    <source>
        <dbReference type="ARBA" id="ARBA00022801"/>
    </source>
</evidence>
<keyword evidence="4 8" id="KW-0378">Hydrolase</keyword>
<feature type="active site" description="Proton acceptor" evidence="6">
    <location>
        <position position="48"/>
    </location>
</feature>
<dbReference type="PANTHER" id="PTHR43301:SF5">
    <property type="entry name" value="ARABINAN ENDO-1,5-ALPHA-L-ARABINOSIDASE D-RELATED"/>
    <property type="match status" value="1"/>
</dbReference>
<keyword evidence="3 10" id="KW-0732">Signal</keyword>
<dbReference type="Proteomes" id="UP000243515">
    <property type="component" value="Unassembled WGS sequence"/>
</dbReference>
<dbReference type="OrthoDB" id="195678at2759"/>
<organism evidence="11 12">
    <name type="scientific">Elaphomyces granulatus</name>
    <dbReference type="NCBI Taxonomy" id="519963"/>
    <lineage>
        <taxon>Eukaryota</taxon>
        <taxon>Fungi</taxon>
        <taxon>Dikarya</taxon>
        <taxon>Ascomycota</taxon>
        <taxon>Pezizomycotina</taxon>
        <taxon>Eurotiomycetes</taxon>
        <taxon>Eurotiomycetidae</taxon>
        <taxon>Eurotiales</taxon>
        <taxon>Elaphomycetaceae</taxon>
        <taxon>Elaphomyces</taxon>
    </lineage>
</organism>